<dbReference type="AlphaFoldDB" id="A0A6A6NUG7"/>
<name>A0A6A6NUG7_9PEZI</name>
<feature type="compositionally biased region" description="Low complexity" evidence="2">
    <location>
        <begin position="376"/>
        <end position="391"/>
    </location>
</feature>
<dbReference type="PANTHER" id="PTHR13677:SF0">
    <property type="entry name" value="LD41638P"/>
    <property type="match status" value="1"/>
</dbReference>
<proteinExistence type="inferred from homology"/>
<feature type="domain" description="UDENN" evidence="3">
    <location>
        <begin position="27"/>
        <end position="514"/>
    </location>
</feature>
<gene>
    <name evidence="4" type="ORF">BDY21DRAFT_289677</name>
</gene>
<organism evidence="4 5">
    <name type="scientific">Lineolata rhizophorae</name>
    <dbReference type="NCBI Taxonomy" id="578093"/>
    <lineage>
        <taxon>Eukaryota</taxon>
        <taxon>Fungi</taxon>
        <taxon>Dikarya</taxon>
        <taxon>Ascomycota</taxon>
        <taxon>Pezizomycotina</taxon>
        <taxon>Dothideomycetes</taxon>
        <taxon>Dothideomycetes incertae sedis</taxon>
        <taxon>Lineolatales</taxon>
        <taxon>Lineolataceae</taxon>
        <taxon>Lineolata</taxon>
    </lineage>
</organism>
<dbReference type="InterPro" id="IPR037516">
    <property type="entry name" value="Tripartite_DENN"/>
</dbReference>
<accession>A0A6A6NUG7</accession>
<keyword evidence="5" id="KW-1185">Reference proteome</keyword>
<feature type="region of interest" description="Disordered" evidence="2">
    <location>
        <begin position="69"/>
        <end position="89"/>
    </location>
</feature>
<dbReference type="PROSITE" id="PS50211">
    <property type="entry name" value="DENN"/>
    <property type="match status" value="1"/>
</dbReference>
<feature type="compositionally biased region" description="Pro residues" evidence="2">
    <location>
        <begin position="77"/>
        <end position="88"/>
    </location>
</feature>
<dbReference type="EMBL" id="MU001687">
    <property type="protein sequence ID" value="KAF2455420.1"/>
    <property type="molecule type" value="Genomic_DNA"/>
</dbReference>
<dbReference type="Proteomes" id="UP000799766">
    <property type="component" value="Unassembled WGS sequence"/>
</dbReference>
<evidence type="ECO:0000313" key="4">
    <source>
        <dbReference type="EMBL" id="KAF2455420.1"/>
    </source>
</evidence>
<dbReference type="InterPro" id="IPR024224">
    <property type="entry name" value="DENND6"/>
</dbReference>
<evidence type="ECO:0000313" key="5">
    <source>
        <dbReference type="Proteomes" id="UP000799766"/>
    </source>
</evidence>
<protein>
    <recommendedName>
        <fullName evidence="3">UDENN domain-containing protein</fullName>
    </recommendedName>
</protein>
<dbReference type="GO" id="GO:0005085">
    <property type="term" value="F:guanyl-nucleotide exchange factor activity"/>
    <property type="evidence" value="ECO:0007669"/>
    <property type="project" value="InterPro"/>
</dbReference>
<evidence type="ECO:0000256" key="2">
    <source>
        <dbReference type="SAM" id="MobiDB-lite"/>
    </source>
</evidence>
<dbReference type="OrthoDB" id="10265409at2759"/>
<sequence>MDKLKHVLHPHRASRQRAVDRFRHWAVAFVVCNFNVDVGPEIELVHPPETPFSQADLSAICFNSFPERQQHDAAPPASSPGPPDPPDLVPFHFTLRNASPDVALASPCPPYGSPSHLHAAALFRQQLDRSTKRSFNQKTLVLVSNHPFTAFFLALLRHLTATGLLADPTALEAAASQMAAWPPPSVGRHELPFLGSLLVLDIPPHPAFPLQGLTTAPASSESSSLSGPASSASAQHAPAPIYAYEPVGHWAGLLRALPGGPADLHPLYEKLLLCEPVVVLSRSPRLCSDAVSCLLDLIRPVPYAGEARPYLTMQSDFFSAPASGNGSGSGPPRHYLVGITNPFLLGRVLSMAGSTPGHPKPFVLHLDDSCGYPNPYPSLSSSRSSGEPGTGHLSLHSEPNKGALAAHPATATAAADAALDLAVLTRRHFAELTAQFLAPLNRYFATRAPPPPPSPSPAFHTAAFLASLAKHGTSVRFRSGAGGAAAAATGARQRARDAVYGAFCQGPNFRAWVDMKVGLEKEAAAGLLGDGGGEKGG</sequence>
<feature type="region of interest" description="Disordered" evidence="2">
    <location>
        <begin position="213"/>
        <end position="232"/>
    </location>
</feature>
<feature type="region of interest" description="Disordered" evidence="2">
    <location>
        <begin position="376"/>
        <end position="400"/>
    </location>
</feature>
<comment type="similarity">
    <text evidence="1">Belongs to the DENND6 family.</text>
</comment>
<dbReference type="PANTHER" id="PTHR13677">
    <property type="entry name" value="LD41638P"/>
    <property type="match status" value="1"/>
</dbReference>
<dbReference type="GO" id="GO:0055037">
    <property type="term" value="C:recycling endosome"/>
    <property type="evidence" value="ECO:0007669"/>
    <property type="project" value="TreeGrafter"/>
</dbReference>
<evidence type="ECO:0000259" key="3">
    <source>
        <dbReference type="PROSITE" id="PS50211"/>
    </source>
</evidence>
<feature type="compositionally biased region" description="Low complexity" evidence="2">
    <location>
        <begin position="216"/>
        <end position="232"/>
    </location>
</feature>
<evidence type="ECO:0000256" key="1">
    <source>
        <dbReference type="ARBA" id="ARBA00007159"/>
    </source>
</evidence>
<reference evidence="4" key="1">
    <citation type="journal article" date="2020" name="Stud. Mycol.">
        <title>101 Dothideomycetes genomes: a test case for predicting lifestyles and emergence of pathogens.</title>
        <authorList>
            <person name="Haridas S."/>
            <person name="Albert R."/>
            <person name="Binder M."/>
            <person name="Bloem J."/>
            <person name="Labutti K."/>
            <person name="Salamov A."/>
            <person name="Andreopoulos B."/>
            <person name="Baker S."/>
            <person name="Barry K."/>
            <person name="Bills G."/>
            <person name="Bluhm B."/>
            <person name="Cannon C."/>
            <person name="Castanera R."/>
            <person name="Culley D."/>
            <person name="Daum C."/>
            <person name="Ezra D."/>
            <person name="Gonzalez J."/>
            <person name="Henrissat B."/>
            <person name="Kuo A."/>
            <person name="Liang C."/>
            <person name="Lipzen A."/>
            <person name="Lutzoni F."/>
            <person name="Magnuson J."/>
            <person name="Mondo S."/>
            <person name="Nolan M."/>
            <person name="Ohm R."/>
            <person name="Pangilinan J."/>
            <person name="Park H.-J."/>
            <person name="Ramirez L."/>
            <person name="Alfaro M."/>
            <person name="Sun H."/>
            <person name="Tritt A."/>
            <person name="Yoshinaga Y."/>
            <person name="Zwiers L.-H."/>
            <person name="Turgeon B."/>
            <person name="Goodwin S."/>
            <person name="Spatafora J."/>
            <person name="Crous P."/>
            <person name="Grigoriev I."/>
        </authorList>
    </citation>
    <scope>NUCLEOTIDE SEQUENCE</scope>
    <source>
        <strain evidence="4">ATCC 16933</strain>
    </source>
</reference>